<dbReference type="RefSeq" id="WP_306000581.1">
    <property type="nucleotide sequence ID" value="NZ_JASNFN010000018.1"/>
</dbReference>
<evidence type="ECO:0000313" key="5">
    <source>
        <dbReference type="Proteomes" id="UP001233673"/>
    </source>
</evidence>
<accession>A0ABT9IEK0</accession>
<gene>
    <name evidence="4" type="ORF">QOZ88_15175</name>
</gene>
<comment type="similarity">
    <text evidence="1">Belongs to the UPF0337 (CsbD) family.</text>
</comment>
<comment type="caution">
    <text evidence="4">The sequence shown here is derived from an EMBL/GenBank/DDBJ whole genome shotgun (WGS) entry which is preliminary data.</text>
</comment>
<organism evidence="4 5">
    <name type="scientific">Blastococcus carthaginiensis</name>
    <dbReference type="NCBI Taxonomy" id="3050034"/>
    <lineage>
        <taxon>Bacteria</taxon>
        <taxon>Bacillati</taxon>
        <taxon>Actinomycetota</taxon>
        <taxon>Actinomycetes</taxon>
        <taxon>Geodermatophilales</taxon>
        <taxon>Geodermatophilaceae</taxon>
        <taxon>Blastococcus</taxon>
    </lineage>
</organism>
<dbReference type="EMBL" id="JASNFN010000018">
    <property type="protein sequence ID" value="MDP5183978.1"/>
    <property type="molecule type" value="Genomic_DNA"/>
</dbReference>
<dbReference type="Gene3D" id="1.10.1470.10">
    <property type="entry name" value="YjbJ"/>
    <property type="match status" value="1"/>
</dbReference>
<dbReference type="InterPro" id="IPR036629">
    <property type="entry name" value="YjbJ_sf"/>
</dbReference>
<keyword evidence="5" id="KW-1185">Reference proteome</keyword>
<proteinExistence type="inferred from homology"/>
<feature type="compositionally biased region" description="Basic and acidic residues" evidence="2">
    <location>
        <begin position="26"/>
        <end position="57"/>
    </location>
</feature>
<sequence>MSGTEKLTNKIEEMSGKGKQAVGDATDDRDLQAEGRKEESKGNLKQAGEKVKDAFKK</sequence>
<dbReference type="Pfam" id="PF05532">
    <property type="entry name" value="CsbD"/>
    <property type="match status" value="1"/>
</dbReference>
<evidence type="ECO:0000259" key="3">
    <source>
        <dbReference type="Pfam" id="PF05532"/>
    </source>
</evidence>
<dbReference type="Proteomes" id="UP001233673">
    <property type="component" value="Unassembled WGS sequence"/>
</dbReference>
<dbReference type="SUPFAM" id="SSF69047">
    <property type="entry name" value="Hypothetical protein YjbJ"/>
    <property type="match status" value="1"/>
</dbReference>
<protein>
    <submittedName>
        <fullName evidence="4">CsbD family protein</fullName>
    </submittedName>
</protein>
<dbReference type="InterPro" id="IPR008462">
    <property type="entry name" value="CsbD"/>
</dbReference>
<feature type="domain" description="CsbD-like" evidence="3">
    <location>
        <begin position="6"/>
        <end position="57"/>
    </location>
</feature>
<reference evidence="5" key="1">
    <citation type="submission" date="2023-05" db="EMBL/GenBank/DDBJ databases">
        <title>Draft genome of Pseudofrankia sp. BMG5.37.</title>
        <authorList>
            <person name="Gtari M."/>
            <person name="Ghodhbane F."/>
            <person name="Sbissi I."/>
        </authorList>
    </citation>
    <scope>NUCLEOTIDE SEQUENCE [LARGE SCALE GENOMIC DNA]</scope>
    <source>
        <strain evidence="5">BMG 814</strain>
    </source>
</reference>
<feature type="region of interest" description="Disordered" evidence="2">
    <location>
        <begin position="1"/>
        <end position="57"/>
    </location>
</feature>
<evidence type="ECO:0000256" key="2">
    <source>
        <dbReference type="SAM" id="MobiDB-lite"/>
    </source>
</evidence>
<evidence type="ECO:0000256" key="1">
    <source>
        <dbReference type="ARBA" id="ARBA00009129"/>
    </source>
</evidence>
<feature type="compositionally biased region" description="Basic and acidic residues" evidence="2">
    <location>
        <begin position="7"/>
        <end position="16"/>
    </location>
</feature>
<evidence type="ECO:0000313" key="4">
    <source>
        <dbReference type="EMBL" id="MDP5183978.1"/>
    </source>
</evidence>
<name>A0ABT9IEK0_9ACTN</name>